<dbReference type="InterPro" id="IPR002938">
    <property type="entry name" value="FAD-bd"/>
</dbReference>
<dbReference type="SUPFAM" id="SSF51905">
    <property type="entry name" value="FAD/NAD(P)-binding domain"/>
    <property type="match status" value="1"/>
</dbReference>
<feature type="domain" description="FAD-binding" evidence="3">
    <location>
        <begin position="5"/>
        <end position="341"/>
    </location>
</feature>
<evidence type="ECO:0000259" key="3">
    <source>
        <dbReference type="Pfam" id="PF01494"/>
    </source>
</evidence>
<dbReference type="Gene3D" id="3.30.9.10">
    <property type="entry name" value="D-Amino Acid Oxidase, subunit A, domain 2"/>
    <property type="match status" value="1"/>
</dbReference>
<accession>A0ABY5YYY6</accession>
<keyword evidence="2 4" id="KW-0503">Monooxygenase</keyword>
<gene>
    <name evidence="4" type="ORF">Drose_25625</name>
</gene>
<keyword evidence="1" id="KW-0560">Oxidoreductase</keyword>
<name>A0ABY5YYY6_9ACTN</name>
<proteinExistence type="predicted"/>
<dbReference type="InterPro" id="IPR050493">
    <property type="entry name" value="FAD-dep_Monooxygenase_BioMet"/>
</dbReference>
<evidence type="ECO:0000256" key="2">
    <source>
        <dbReference type="ARBA" id="ARBA00023033"/>
    </source>
</evidence>
<dbReference type="PANTHER" id="PTHR13789:SF309">
    <property type="entry name" value="PUTATIVE (AFU_ORTHOLOGUE AFUA_6G14510)-RELATED"/>
    <property type="match status" value="1"/>
</dbReference>
<dbReference type="EMBL" id="CP073721">
    <property type="protein sequence ID" value="UWZ34591.1"/>
    <property type="molecule type" value="Genomic_DNA"/>
</dbReference>
<dbReference type="GO" id="GO:0004497">
    <property type="term" value="F:monooxygenase activity"/>
    <property type="evidence" value="ECO:0007669"/>
    <property type="project" value="UniProtKB-KW"/>
</dbReference>
<evidence type="ECO:0000313" key="4">
    <source>
        <dbReference type="EMBL" id="UWZ34591.1"/>
    </source>
</evidence>
<evidence type="ECO:0000313" key="5">
    <source>
        <dbReference type="Proteomes" id="UP001058271"/>
    </source>
</evidence>
<dbReference type="Pfam" id="PF01494">
    <property type="entry name" value="FAD_binding_3"/>
    <property type="match status" value="1"/>
</dbReference>
<evidence type="ECO:0000256" key="1">
    <source>
        <dbReference type="ARBA" id="ARBA00023002"/>
    </source>
</evidence>
<protein>
    <submittedName>
        <fullName evidence="4">FAD-dependent monooxygenase</fullName>
    </submittedName>
</protein>
<sequence length="406" mass="43185">MHGSLEVTIAGGGIAGLAAALAFRRSGCEVTIGERAAQFGPVGAGVLLQANGLLVLDSLGLGDEVRSRGAVMPRFALRDRSGKTLLETGLDAHLPPRLWPVCIHRADLHEVLWQACLRARVKVHFQHTVAAVEDIDRRPVLVCESPQGTTRIAGDLIVGADGVKSAVRDAAGISPERWPVLEGSVQGVAPVSLPADVHGEYLAGPEACGMLPVRAGSTFWFWGGSSKAVNQVGESDFASWKTDVCNRFPPMRLVLDGYDSWQGTVRLQHSSVHCETWSSGRVVLIGDAAHAMSPNLGQGANCALVDAVALAACVAEQETKAGLPEALNQFELGRRPIVDSLQRKGHDEGASVMPRWTGYQSLVNLAVRLARFTPSSMKRAAVLSLSGLDGREFDLHSAGVRAPIPW</sequence>
<dbReference type="RefSeq" id="WP_260723913.1">
    <property type="nucleotide sequence ID" value="NZ_BAAABS010000018.1"/>
</dbReference>
<keyword evidence="5" id="KW-1185">Reference proteome</keyword>
<reference evidence="4" key="1">
    <citation type="submission" date="2021-04" db="EMBL/GenBank/DDBJ databases">
        <title>Biosynthetic gene clusters of Dactylosporangioum roseum.</title>
        <authorList>
            <person name="Hartkoorn R.C."/>
            <person name="Beaudoing E."/>
            <person name="Hot D."/>
            <person name="Moureu S."/>
        </authorList>
    </citation>
    <scope>NUCLEOTIDE SEQUENCE</scope>
    <source>
        <strain evidence="4">NRRL B-16295</strain>
    </source>
</reference>
<organism evidence="4 5">
    <name type="scientific">Dactylosporangium roseum</name>
    <dbReference type="NCBI Taxonomy" id="47989"/>
    <lineage>
        <taxon>Bacteria</taxon>
        <taxon>Bacillati</taxon>
        <taxon>Actinomycetota</taxon>
        <taxon>Actinomycetes</taxon>
        <taxon>Micromonosporales</taxon>
        <taxon>Micromonosporaceae</taxon>
        <taxon>Dactylosporangium</taxon>
    </lineage>
</organism>
<dbReference type="InterPro" id="IPR036188">
    <property type="entry name" value="FAD/NAD-bd_sf"/>
</dbReference>
<dbReference type="PANTHER" id="PTHR13789">
    <property type="entry name" value="MONOOXYGENASE"/>
    <property type="match status" value="1"/>
</dbReference>
<dbReference type="PRINTS" id="PR00420">
    <property type="entry name" value="RNGMNOXGNASE"/>
</dbReference>
<dbReference type="Gene3D" id="3.50.50.60">
    <property type="entry name" value="FAD/NAD(P)-binding domain"/>
    <property type="match status" value="1"/>
</dbReference>
<dbReference type="Proteomes" id="UP001058271">
    <property type="component" value="Chromosome"/>
</dbReference>